<organism evidence="4 5">
    <name type="scientific">Bradyrhizobium xenonodulans</name>
    <dbReference type="NCBI Taxonomy" id="2736875"/>
    <lineage>
        <taxon>Bacteria</taxon>
        <taxon>Pseudomonadati</taxon>
        <taxon>Pseudomonadota</taxon>
        <taxon>Alphaproteobacteria</taxon>
        <taxon>Hyphomicrobiales</taxon>
        <taxon>Nitrobacteraceae</taxon>
        <taxon>Bradyrhizobium</taxon>
    </lineage>
</organism>
<reference evidence="4" key="1">
    <citation type="submission" date="2021-12" db="EMBL/GenBank/DDBJ databases">
        <title>Bradyrhizobium xenonodulans sp. nov.</title>
        <authorList>
            <person name="Claassens R."/>
            <person name="Venter S.N."/>
            <person name="Beukes C.W."/>
            <person name="Stepkowski T."/>
            <person name="Steenkamp E.T."/>
        </authorList>
    </citation>
    <scope>NUCLEOTIDE SEQUENCE</scope>
    <source>
        <strain evidence="4">14AB</strain>
    </source>
</reference>
<dbReference type="EMBL" id="CP089391">
    <property type="protein sequence ID" value="WBL78782.1"/>
    <property type="molecule type" value="Genomic_DNA"/>
</dbReference>
<dbReference type="InterPro" id="IPR002514">
    <property type="entry name" value="Transposase_8"/>
</dbReference>
<feature type="region of interest" description="Disordered" evidence="1">
    <location>
        <begin position="373"/>
        <end position="398"/>
    </location>
</feature>
<gene>
    <name evidence="4" type="ORF">I3J27_13895</name>
    <name evidence="3" type="ORF">I3J27_38620</name>
</gene>
<dbReference type="SUPFAM" id="SSF46689">
    <property type="entry name" value="Homeodomain-like"/>
    <property type="match status" value="1"/>
</dbReference>
<dbReference type="Pfam" id="PF01527">
    <property type="entry name" value="HTH_Tnp_1"/>
    <property type="match status" value="1"/>
</dbReference>
<keyword evidence="5" id="KW-1185">Reference proteome</keyword>
<dbReference type="InterPro" id="IPR048020">
    <property type="entry name" value="Transpos_IS3"/>
</dbReference>
<dbReference type="InterPro" id="IPR036397">
    <property type="entry name" value="RNaseH_sf"/>
</dbReference>
<evidence type="ECO:0000313" key="3">
    <source>
        <dbReference type="EMBL" id="WBL78782.1"/>
    </source>
</evidence>
<name>A0ABY7MSU2_9BRAD</name>
<feature type="domain" description="Integrase catalytic" evidence="2">
    <location>
        <begin position="199"/>
        <end position="359"/>
    </location>
</feature>
<dbReference type="SUPFAM" id="SSF53098">
    <property type="entry name" value="Ribonuclease H-like"/>
    <property type="match status" value="1"/>
</dbReference>
<protein>
    <submittedName>
        <fullName evidence="4">IS3 family transposase</fullName>
    </submittedName>
</protein>
<sequence>MKQSRFTEERIIAVLREHEAGSKTGDVCRKHGISSATFYKWKAKYGGLDVSEARRLKVLADENAKLKKLLAEAMLDNAMLKDLKFKKMVTPVARRQAVAHLCSSFEVSQRRACEVIGADRSSVRYLSLRPDDATIRVRLRELASVRRRFGYRRLLLMIRSEGVLINHKKLRRLYAEERLQVRRRGGRKRALGTRVPMELPQGPNQRWSLDFVSDTLTDSRRFRILAVVDDFTRECIALVADTSLSGIRVGRELDAAIARRGRPTMIVSDNGTELTSMAILRWSQLTRIEWHYIAPGKPQQNAFVESFNGRLRDELLNETLFSSLDHARELLAEWQDDYNTVRPHSGIGNLPPSTYARLTASEMQRDGTLRCVEGSAPRPVASPSHTGSNDQRIPPIAG</sequence>
<dbReference type="InterPro" id="IPR012337">
    <property type="entry name" value="RNaseH-like_sf"/>
</dbReference>
<evidence type="ECO:0000313" key="5">
    <source>
        <dbReference type="Proteomes" id="UP001179614"/>
    </source>
</evidence>
<dbReference type="Proteomes" id="UP001179614">
    <property type="component" value="Chromosome"/>
</dbReference>
<dbReference type="Pfam" id="PF13683">
    <property type="entry name" value="rve_3"/>
    <property type="match status" value="1"/>
</dbReference>
<dbReference type="PANTHER" id="PTHR47515">
    <property type="entry name" value="LOW CALCIUM RESPONSE LOCUS PROTEIN T"/>
    <property type="match status" value="1"/>
</dbReference>
<dbReference type="EMBL" id="CP089391">
    <property type="protein sequence ID" value="WBL81455.1"/>
    <property type="molecule type" value="Genomic_DNA"/>
</dbReference>
<evidence type="ECO:0000259" key="2">
    <source>
        <dbReference type="PROSITE" id="PS50994"/>
    </source>
</evidence>
<dbReference type="InterPro" id="IPR001584">
    <property type="entry name" value="Integrase_cat-core"/>
</dbReference>
<proteinExistence type="predicted"/>
<dbReference type="Gene3D" id="3.30.420.10">
    <property type="entry name" value="Ribonuclease H-like superfamily/Ribonuclease H"/>
    <property type="match status" value="1"/>
</dbReference>
<evidence type="ECO:0000256" key="1">
    <source>
        <dbReference type="SAM" id="MobiDB-lite"/>
    </source>
</evidence>
<dbReference type="NCBIfam" id="NF033516">
    <property type="entry name" value="transpos_IS3"/>
    <property type="match status" value="1"/>
</dbReference>
<evidence type="ECO:0000313" key="4">
    <source>
        <dbReference type="EMBL" id="WBL81455.1"/>
    </source>
</evidence>
<accession>A0ABY7MSU2</accession>
<dbReference type="PANTHER" id="PTHR47515:SF1">
    <property type="entry name" value="BLR2054 PROTEIN"/>
    <property type="match status" value="1"/>
</dbReference>
<dbReference type="InterPro" id="IPR009057">
    <property type="entry name" value="Homeodomain-like_sf"/>
</dbReference>
<dbReference type="PROSITE" id="PS50994">
    <property type="entry name" value="INTEGRASE"/>
    <property type="match status" value="1"/>
</dbReference>